<sequence length="181" mass="19920">MKALWELTAQTLQTVISTNLLGLAYCSQVAIKGMLKQGHGHIYNMEGHGSSGQILQGMTGYGTSKSGVRYLTKALIRETQGTPVKVSTLSPGMVVTKLVADQFHEDPAGLERVKTIFNLFGDNVETVAPWLADRVLENKRSGAAIAWFTWPKMVWRLLTAFQPRDLFALDGTSEAYIGKFN</sequence>
<gene>
    <name evidence="1" type="ORF">C1752_00840</name>
</gene>
<dbReference type="EMBL" id="PQWO01000002">
    <property type="protein sequence ID" value="PZD74811.1"/>
    <property type="molecule type" value="Genomic_DNA"/>
</dbReference>
<reference evidence="1 2" key="1">
    <citation type="journal article" date="2018" name="Sci. Rep.">
        <title>A novel species of the marine cyanobacterium Acaryochloris with a unique pigment content and lifestyle.</title>
        <authorList>
            <person name="Partensky F."/>
            <person name="Six C."/>
            <person name="Ratin M."/>
            <person name="Garczarek L."/>
            <person name="Vaulot D."/>
            <person name="Probert I."/>
            <person name="Calteau A."/>
            <person name="Gourvil P."/>
            <person name="Marie D."/>
            <person name="Grebert T."/>
            <person name="Bouchier C."/>
            <person name="Le Panse S."/>
            <person name="Gachenot M."/>
            <person name="Rodriguez F."/>
            <person name="Garrido J.L."/>
        </authorList>
    </citation>
    <scope>NUCLEOTIDE SEQUENCE [LARGE SCALE GENOMIC DNA]</scope>
    <source>
        <strain evidence="1 2">RCC1774</strain>
    </source>
</reference>
<evidence type="ECO:0000313" key="2">
    <source>
        <dbReference type="Proteomes" id="UP000248857"/>
    </source>
</evidence>
<dbReference type="GO" id="GO:0010304">
    <property type="term" value="P:PSII associated light-harvesting complex II catabolic process"/>
    <property type="evidence" value="ECO:0007669"/>
    <property type="project" value="TreeGrafter"/>
</dbReference>
<dbReference type="Gene3D" id="3.40.50.720">
    <property type="entry name" value="NAD(P)-binding Rossmann-like Domain"/>
    <property type="match status" value="1"/>
</dbReference>
<dbReference type="SUPFAM" id="SSF51735">
    <property type="entry name" value="NAD(P)-binding Rossmann-fold domains"/>
    <property type="match status" value="1"/>
</dbReference>
<dbReference type="CDD" id="cd05233">
    <property type="entry name" value="SDR_c"/>
    <property type="match status" value="1"/>
</dbReference>
<dbReference type="InterPro" id="IPR036291">
    <property type="entry name" value="NAD(P)-bd_dom_sf"/>
</dbReference>
<comment type="caution">
    <text evidence="1">The sequence shown here is derived from an EMBL/GenBank/DDBJ whole genome shotgun (WGS) entry which is preliminary data.</text>
</comment>
<dbReference type="EC" id="1.1.1.390" evidence="1"/>
<dbReference type="AlphaFoldDB" id="A0A2W1K452"/>
<accession>A0A2W1K452</accession>
<organism evidence="1 2">
    <name type="scientific">Acaryochloris thomasi RCC1774</name>
    <dbReference type="NCBI Taxonomy" id="1764569"/>
    <lineage>
        <taxon>Bacteria</taxon>
        <taxon>Bacillati</taxon>
        <taxon>Cyanobacteriota</taxon>
        <taxon>Cyanophyceae</taxon>
        <taxon>Acaryochloridales</taxon>
        <taxon>Acaryochloridaceae</taxon>
        <taxon>Acaryochloris</taxon>
        <taxon>Acaryochloris thomasi</taxon>
    </lineage>
</organism>
<dbReference type="Proteomes" id="UP000248857">
    <property type="component" value="Unassembled WGS sequence"/>
</dbReference>
<evidence type="ECO:0000313" key="1">
    <source>
        <dbReference type="EMBL" id="PZD74811.1"/>
    </source>
</evidence>
<dbReference type="PANTHER" id="PTHR24314:SF21">
    <property type="entry name" value="CHLOROPHYLL(IDE) B REDUCTASE NYC1, CHLOROPLASTIC-RELATED"/>
    <property type="match status" value="1"/>
</dbReference>
<name>A0A2W1K452_9CYAN</name>
<dbReference type="InterPro" id="IPR002347">
    <property type="entry name" value="SDR_fam"/>
</dbReference>
<dbReference type="Pfam" id="PF00106">
    <property type="entry name" value="adh_short"/>
    <property type="match status" value="1"/>
</dbReference>
<dbReference type="GO" id="GO:0034256">
    <property type="term" value="F:chlorophyll(ide) b reductase activity"/>
    <property type="evidence" value="ECO:0007669"/>
    <property type="project" value="TreeGrafter"/>
</dbReference>
<protein>
    <submittedName>
        <fullName evidence="1">Sulfoquinovose 1-dehydrogenase</fullName>
        <ecNumber evidence="1">1.1.1.390</ecNumber>
    </submittedName>
</protein>
<dbReference type="PANTHER" id="PTHR24314">
    <property type="entry name" value="NON-SPECIFIC LIPID TRANSFER PROTEIN-RELATED"/>
    <property type="match status" value="1"/>
</dbReference>
<proteinExistence type="predicted"/>
<keyword evidence="1" id="KW-0560">Oxidoreductase</keyword>
<keyword evidence="2" id="KW-1185">Reference proteome</keyword>
<dbReference type="InterPro" id="IPR052625">
    <property type="entry name" value="Chl_b_Red"/>
</dbReference>
<dbReference type="PRINTS" id="PR00081">
    <property type="entry name" value="GDHRDH"/>
</dbReference>
<dbReference type="GO" id="GO:0015996">
    <property type="term" value="P:chlorophyll catabolic process"/>
    <property type="evidence" value="ECO:0007669"/>
    <property type="project" value="TreeGrafter"/>
</dbReference>